<dbReference type="OrthoDB" id="4035887at2759"/>
<reference evidence="2 3" key="1">
    <citation type="submission" date="2016-08" db="EMBL/GenBank/DDBJ databases">
        <title>Draft genome sequence of allopolyploid Zygosaccharomyces rouxii.</title>
        <authorList>
            <person name="Watanabe J."/>
            <person name="Uehara K."/>
            <person name="Mogi Y."/>
            <person name="Tsukioka Y."/>
        </authorList>
    </citation>
    <scope>NUCLEOTIDE SEQUENCE [LARGE SCALE GENOMIC DNA]</scope>
    <source>
        <strain evidence="2 3">NBRC 110957</strain>
    </source>
</reference>
<evidence type="ECO:0000313" key="2">
    <source>
        <dbReference type="EMBL" id="GAV55261.1"/>
    </source>
</evidence>
<feature type="compositionally biased region" description="Polar residues" evidence="1">
    <location>
        <begin position="180"/>
        <end position="198"/>
    </location>
</feature>
<feature type="region of interest" description="Disordered" evidence="1">
    <location>
        <begin position="179"/>
        <end position="198"/>
    </location>
</feature>
<protein>
    <submittedName>
        <fullName evidence="2">Uncharacterized protein</fullName>
    </submittedName>
</protein>
<dbReference type="EMBL" id="BDGX01000045">
    <property type="protein sequence ID" value="GAV55261.1"/>
    <property type="molecule type" value="Genomic_DNA"/>
</dbReference>
<sequence length="402" mass="45469">MSATNINEKLRTEQEYCRSADSLNLRAKESFARRRKGPADDFYKNLMDERSKSRDAISIEHGKPGHSGRLPVFTFKPSRQSTIGIVMDEESKNKGKNPMVHFEHELNYTVRPRCPKILIPRSKHSDSDESDESEKDVDEMISSEIAEAFEDDFFTRRPVFDNRWSTGSSNESLSIRYETPQPSIPRNLSAPTLPESQTIDSVDNAGLRFQLKQETGKLRAEALANGTTRTVDNNDSKTLIGSYPPGEESTNNYNGSAVNNDGKYWTTNRDIQSKRVSEKIGRGLQTVRRFALDPHGSKSKPLSSRVKRICSEDGFQSRRLEILIQEKFSKAPPLVKRVNSTASIPAHTGLSDYMDSVRKSRNGHHEVALKSLGDKTVRDALLAAKKRSDQMWMQNEKLEFLV</sequence>
<dbReference type="Proteomes" id="UP000187013">
    <property type="component" value="Unassembled WGS sequence"/>
</dbReference>
<organism evidence="2 3">
    <name type="scientific">Zygosaccharomyces rouxii</name>
    <dbReference type="NCBI Taxonomy" id="4956"/>
    <lineage>
        <taxon>Eukaryota</taxon>
        <taxon>Fungi</taxon>
        <taxon>Dikarya</taxon>
        <taxon>Ascomycota</taxon>
        <taxon>Saccharomycotina</taxon>
        <taxon>Saccharomycetes</taxon>
        <taxon>Saccharomycetales</taxon>
        <taxon>Saccharomycetaceae</taxon>
        <taxon>Zygosaccharomyces</taxon>
    </lineage>
</organism>
<dbReference type="AlphaFoldDB" id="A0A1Q3AHT4"/>
<evidence type="ECO:0000256" key="1">
    <source>
        <dbReference type="SAM" id="MobiDB-lite"/>
    </source>
</evidence>
<comment type="caution">
    <text evidence="2">The sequence shown here is derived from an EMBL/GenBank/DDBJ whole genome shotgun (WGS) entry which is preliminary data.</text>
</comment>
<name>A0A1Q3AHT4_ZYGRO</name>
<evidence type="ECO:0000313" key="3">
    <source>
        <dbReference type="Proteomes" id="UP000187013"/>
    </source>
</evidence>
<accession>A0A1Q3AHT4</accession>
<gene>
    <name evidence="2" type="ORF">ZYGR_0AS05850</name>
</gene>
<proteinExistence type="predicted"/>